<reference evidence="1 2" key="1">
    <citation type="journal article" date="2017" name="Environ. Microbiol.">
        <title>Decay of the glycolytic pathway and adaptation to intranuclear parasitism within Enterocytozoonidae microsporidia.</title>
        <authorList>
            <person name="Wiredu Boakye D."/>
            <person name="Jaroenlak P."/>
            <person name="Prachumwat A."/>
            <person name="Williams T.A."/>
            <person name="Bateman K.S."/>
            <person name="Itsathitphaisarn O."/>
            <person name="Sritunyalucksana K."/>
            <person name="Paszkiewicz K.H."/>
            <person name="Moore K.A."/>
            <person name="Stentiford G.D."/>
            <person name="Williams B.A."/>
        </authorList>
    </citation>
    <scope>NUCLEOTIDE SEQUENCE [LARGE SCALE GENOMIC DNA]</scope>
    <source>
        <strain evidence="1 2">GB1</strain>
    </source>
</reference>
<dbReference type="EMBL" id="LWDP01000015">
    <property type="protein sequence ID" value="ORD94594.1"/>
    <property type="molecule type" value="Genomic_DNA"/>
</dbReference>
<evidence type="ECO:0000313" key="2">
    <source>
        <dbReference type="Proteomes" id="UP000192639"/>
    </source>
</evidence>
<name>A0A1Y1S8S3_9MICR</name>
<dbReference type="Proteomes" id="UP000192639">
    <property type="component" value="Unassembled WGS sequence"/>
</dbReference>
<dbReference type="AlphaFoldDB" id="A0A1Y1S8S3"/>
<keyword evidence="2" id="KW-1185">Reference proteome</keyword>
<gene>
    <name evidence="1" type="ORF">ECANGB1_480</name>
</gene>
<organism evidence="1 2">
    <name type="scientific">Enterospora canceri</name>
    <dbReference type="NCBI Taxonomy" id="1081671"/>
    <lineage>
        <taxon>Eukaryota</taxon>
        <taxon>Fungi</taxon>
        <taxon>Fungi incertae sedis</taxon>
        <taxon>Microsporidia</taxon>
        <taxon>Enterocytozoonidae</taxon>
        <taxon>Enterospora</taxon>
    </lineage>
</organism>
<comment type="caution">
    <text evidence="1">The sequence shown here is derived from an EMBL/GenBank/DDBJ whole genome shotgun (WGS) entry which is preliminary data.</text>
</comment>
<dbReference type="VEuPathDB" id="MicrosporidiaDB:ECANGB1_480"/>
<evidence type="ECO:0000313" key="1">
    <source>
        <dbReference type="EMBL" id="ORD94594.1"/>
    </source>
</evidence>
<sequence>MHDFSAYAIEKSSDAESLLKNNYYLDTPIDVQIGHIEFISEFVAVVNGKMKISFVFNQDEAEGVVNEEITHLTLQQCYKDIYYNIK</sequence>
<accession>A0A1Y1S8S3</accession>
<protein>
    <submittedName>
        <fullName evidence="1">Uncharacterized protein</fullName>
    </submittedName>
</protein>
<proteinExistence type="predicted"/>